<evidence type="ECO:0000313" key="3">
    <source>
        <dbReference type="Proteomes" id="UP000638263"/>
    </source>
</evidence>
<reference evidence="2" key="2">
    <citation type="submission" date="2020-09" db="EMBL/GenBank/DDBJ databases">
        <authorList>
            <person name="Sun Q."/>
            <person name="Zhou Y."/>
        </authorList>
    </citation>
    <scope>NUCLEOTIDE SEQUENCE</scope>
    <source>
        <strain evidence="2">CGMCC 4.3508</strain>
    </source>
</reference>
<evidence type="ECO:0000313" key="2">
    <source>
        <dbReference type="EMBL" id="GGL20660.1"/>
    </source>
</evidence>
<organism evidence="2 3">
    <name type="scientific">Nocardia jinanensis</name>
    <dbReference type="NCBI Taxonomy" id="382504"/>
    <lineage>
        <taxon>Bacteria</taxon>
        <taxon>Bacillati</taxon>
        <taxon>Actinomycetota</taxon>
        <taxon>Actinomycetes</taxon>
        <taxon>Mycobacteriales</taxon>
        <taxon>Nocardiaceae</taxon>
        <taxon>Nocardia</taxon>
    </lineage>
</organism>
<gene>
    <name evidence="2" type="ORF">GCM10011588_39400</name>
</gene>
<dbReference type="AlphaFoldDB" id="A0A917RRU7"/>
<keyword evidence="3" id="KW-1185">Reference proteome</keyword>
<feature type="region of interest" description="Disordered" evidence="1">
    <location>
        <begin position="1"/>
        <end position="67"/>
    </location>
</feature>
<reference evidence="2" key="1">
    <citation type="journal article" date="2014" name="Int. J. Syst. Evol. Microbiol.">
        <title>Complete genome sequence of Corynebacterium casei LMG S-19264T (=DSM 44701T), isolated from a smear-ripened cheese.</title>
        <authorList>
            <consortium name="US DOE Joint Genome Institute (JGI-PGF)"/>
            <person name="Walter F."/>
            <person name="Albersmeier A."/>
            <person name="Kalinowski J."/>
            <person name="Ruckert C."/>
        </authorList>
    </citation>
    <scope>NUCLEOTIDE SEQUENCE</scope>
    <source>
        <strain evidence="2">CGMCC 4.3508</strain>
    </source>
</reference>
<dbReference type="RefSeq" id="WP_058853744.1">
    <property type="nucleotide sequence ID" value="NZ_BMMH01000007.1"/>
</dbReference>
<name>A0A917RRU7_9NOCA</name>
<comment type="caution">
    <text evidence="2">The sequence shown here is derived from an EMBL/GenBank/DDBJ whole genome shotgun (WGS) entry which is preliminary data.</text>
</comment>
<sequence>MASPEEHALITTDPSELADTDNAGEAGLDLADAVIAPAGRSTEEIDFDDEHGDDRGDGDTYVDVQAA</sequence>
<evidence type="ECO:0000256" key="1">
    <source>
        <dbReference type="SAM" id="MobiDB-lite"/>
    </source>
</evidence>
<proteinExistence type="predicted"/>
<accession>A0A917RRU7</accession>
<protein>
    <submittedName>
        <fullName evidence="2">Uncharacterized protein</fullName>
    </submittedName>
</protein>
<dbReference type="Proteomes" id="UP000638263">
    <property type="component" value="Unassembled WGS sequence"/>
</dbReference>
<dbReference type="EMBL" id="BMMH01000007">
    <property type="protein sequence ID" value="GGL20660.1"/>
    <property type="molecule type" value="Genomic_DNA"/>
</dbReference>